<accession>A0A151QQS3</accession>
<protein>
    <submittedName>
        <fullName evidence="3">Pentatricopeptide repeat-containing protein At5g15300 family</fullName>
    </submittedName>
</protein>
<dbReference type="NCBIfam" id="TIGR00756">
    <property type="entry name" value="PPR"/>
    <property type="match status" value="2"/>
</dbReference>
<dbReference type="EMBL" id="KQ485194">
    <property type="protein sequence ID" value="KYP32626.1"/>
    <property type="molecule type" value="Genomic_DNA"/>
</dbReference>
<dbReference type="OMA" id="KPEPANR"/>
<feature type="repeat" description="PPR" evidence="2">
    <location>
        <begin position="94"/>
        <end position="124"/>
    </location>
</feature>
<dbReference type="SUPFAM" id="SSF48452">
    <property type="entry name" value="TPR-like"/>
    <property type="match status" value="1"/>
</dbReference>
<keyword evidence="4" id="KW-1185">Reference proteome</keyword>
<gene>
    <name evidence="3" type="ORF">KK1_046637</name>
</gene>
<dbReference type="InterPro" id="IPR046848">
    <property type="entry name" value="E_motif"/>
</dbReference>
<dbReference type="InterPro" id="IPR046960">
    <property type="entry name" value="PPR_At4g14850-like_plant"/>
</dbReference>
<keyword evidence="1" id="KW-0677">Repeat</keyword>
<dbReference type="Pfam" id="PF20431">
    <property type="entry name" value="E_motif"/>
    <property type="match status" value="1"/>
</dbReference>
<dbReference type="PROSITE" id="PS51375">
    <property type="entry name" value="PPR"/>
    <property type="match status" value="3"/>
</dbReference>
<reference evidence="3" key="1">
    <citation type="journal article" date="2012" name="Nat. Biotechnol.">
        <title>Draft genome sequence of pigeonpea (Cajanus cajan), an orphan legume crop of resource-poor farmers.</title>
        <authorList>
            <person name="Varshney R.K."/>
            <person name="Chen W."/>
            <person name="Li Y."/>
            <person name="Bharti A.K."/>
            <person name="Saxena R.K."/>
            <person name="Schlueter J.A."/>
            <person name="Donoghue M.T."/>
            <person name="Azam S."/>
            <person name="Fan G."/>
            <person name="Whaley A.M."/>
            <person name="Farmer A.D."/>
            <person name="Sheridan J."/>
            <person name="Iwata A."/>
            <person name="Tuteja R."/>
            <person name="Penmetsa R.V."/>
            <person name="Wu W."/>
            <person name="Upadhyaya H.D."/>
            <person name="Yang S.P."/>
            <person name="Shah T."/>
            <person name="Saxena K.B."/>
            <person name="Michael T."/>
            <person name="McCombie W.R."/>
            <person name="Yang B."/>
            <person name="Zhang G."/>
            <person name="Yang H."/>
            <person name="Wang J."/>
            <person name="Spillane C."/>
            <person name="Cook D.R."/>
            <person name="May G.D."/>
            <person name="Xu X."/>
            <person name="Jackson S.A."/>
        </authorList>
    </citation>
    <scope>NUCLEOTIDE SEQUENCE [LARGE SCALE GENOMIC DNA]</scope>
</reference>
<dbReference type="AlphaFoldDB" id="A0A151QQS3"/>
<dbReference type="PANTHER" id="PTHR47926:SF391">
    <property type="entry name" value="TETRATRICOPEPTIDE-LIKE HELICAL DOMAIN SUPERFAMILY"/>
    <property type="match status" value="1"/>
</dbReference>
<evidence type="ECO:0000313" key="4">
    <source>
        <dbReference type="Proteomes" id="UP000075243"/>
    </source>
</evidence>
<feature type="repeat" description="PPR" evidence="2">
    <location>
        <begin position="22"/>
        <end position="56"/>
    </location>
</feature>
<proteinExistence type="predicted"/>
<dbReference type="FunFam" id="1.25.40.10:FF:000345">
    <property type="entry name" value="Pentatricopeptide repeat-containing protein"/>
    <property type="match status" value="1"/>
</dbReference>
<dbReference type="Gene3D" id="1.25.40.10">
    <property type="entry name" value="Tetratricopeptide repeat domain"/>
    <property type="match status" value="1"/>
</dbReference>
<name>A0A151QQS3_CAJCA</name>
<dbReference type="PANTHER" id="PTHR47926">
    <property type="entry name" value="PENTATRICOPEPTIDE REPEAT-CONTAINING PROTEIN"/>
    <property type="match status" value="1"/>
</dbReference>
<dbReference type="Gramene" id="C.cajan_45716.t">
    <property type="protein sequence ID" value="C.cajan_45716.t.cds1"/>
    <property type="gene ID" value="C.cajan_45716"/>
</dbReference>
<dbReference type="GO" id="GO:0003723">
    <property type="term" value="F:RNA binding"/>
    <property type="evidence" value="ECO:0007669"/>
    <property type="project" value="InterPro"/>
</dbReference>
<dbReference type="Pfam" id="PF13041">
    <property type="entry name" value="PPR_2"/>
    <property type="match status" value="2"/>
</dbReference>
<feature type="repeat" description="PPR" evidence="2">
    <location>
        <begin position="126"/>
        <end position="160"/>
    </location>
</feature>
<evidence type="ECO:0000256" key="1">
    <source>
        <dbReference type="ARBA" id="ARBA00022737"/>
    </source>
</evidence>
<dbReference type="Pfam" id="PF01535">
    <property type="entry name" value="PPR"/>
    <property type="match status" value="2"/>
</dbReference>
<sequence length="306" mass="34285">MYGMVKDVETAHQLFEEIPDPDLVAWNSIIDSQVHCRNYKQALHLFARMLQSGVLPDDATFVVTLSACGAIGALDFGRRIHSIIRNTELGGSESTLVSNSLIDMYAKCGAVEEAYHIFTNMKGKKTVISWNVMILGLASHGNGEEALAFFTKMLQQNVERPDGVTFLGVLSACSHGGLVEESRRYIDIMGRKYNIQPTIKHYGCMVDLLGRAGLVEEAYNLIKSMPVECNAIVWRTLLVACRLHGCVELGEKVRKHLLELEPDHSSDYVLLANMYASTGQWNEMSKERRSMQLRRVQKPEPANRHS</sequence>
<evidence type="ECO:0000256" key="2">
    <source>
        <dbReference type="PROSITE-ProRule" id="PRU00708"/>
    </source>
</evidence>
<dbReference type="Proteomes" id="UP000075243">
    <property type="component" value="Unassembled WGS sequence"/>
</dbReference>
<evidence type="ECO:0000313" key="3">
    <source>
        <dbReference type="EMBL" id="KYP32626.1"/>
    </source>
</evidence>
<dbReference type="InterPro" id="IPR011990">
    <property type="entry name" value="TPR-like_helical_dom_sf"/>
</dbReference>
<dbReference type="GO" id="GO:0009451">
    <property type="term" value="P:RNA modification"/>
    <property type="evidence" value="ECO:0007669"/>
    <property type="project" value="InterPro"/>
</dbReference>
<organism evidence="3 4">
    <name type="scientific">Cajanus cajan</name>
    <name type="common">Pigeon pea</name>
    <name type="synonym">Cajanus indicus</name>
    <dbReference type="NCBI Taxonomy" id="3821"/>
    <lineage>
        <taxon>Eukaryota</taxon>
        <taxon>Viridiplantae</taxon>
        <taxon>Streptophyta</taxon>
        <taxon>Embryophyta</taxon>
        <taxon>Tracheophyta</taxon>
        <taxon>Spermatophyta</taxon>
        <taxon>Magnoliopsida</taxon>
        <taxon>eudicotyledons</taxon>
        <taxon>Gunneridae</taxon>
        <taxon>Pentapetalae</taxon>
        <taxon>rosids</taxon>
        <taxon>fabids</taxon>
        <taxon>Fabales</taxon>
        <taxon>Fabaceae</taxon>
        <taxon>Papilionoideae</taxon>
        <taxon>50 kb inversion clade</taxon>
        <taxon>NPAAA clade</taxon>
        <taxon>indigoferoid/millettioid clade</taxon>
        <taxon>Phaseoleae</taxon>
        <taxon>Cajanus</taxon>
    </lineage>
</organism>
<dbReference type="InterPro" id="IPR002885">
    <property type="entry name" value="PPR_rpt"/>
</dbReference>